<accession>A0AAV8PJR1</accession>
<evidence type="ECO:0000256" key="1">
    <source>
        <dbReference type="SAM" id="MobiDB-lite"/>
    </source>
</evidence>
<reference evidence="2 3" key="1">
    <citation type="submission" date="2022-12" db="EMBL/GenBank/DDBJ databases">
        <title>Chromosome-scale assembly of the Ensete ventricosum genome.</title>
        <authorList>
            <person name="Dussert Y."/>
            <person name="Stocks J."/>
            <person name="Wendawek A."/>
            <person name="Woldeyes F."/>
            <person name="Nichols R.A."/>
            <person name="Borrell J.S."/>
        </authorList>
    </citation>
    <scope>NUCLEOTIDE SEQUENCE [LARGE SCALE GENOMIC DNA]</scope>
    <source>
        <strain evidence="3">cv. Maze</strain>
        <tissue evidence="2">Seeds</tissue>
    </source>
</reference>
<dbReference type="AlphaFoldDB" id="A0AAV8PJR1"/>
<keyword evidence="3" id="KW-1185">Reference proteome</keyword>
<name>A0AAV8PJR1_ENSVE</name>
<comment type="caution">
    <text evidence="2">The sequence shown here is derived from an EMBL/GenBank/DDBJ whole genome shotgun (WGS) entry which is preliminary data.</text>
</comment>
<feature type="region of interest" description="Disordered" evidence="1">
    <location>
        <begin position="1"/>
        <end position="28"/>
    </location>
</feature>
<dbReference type="Proteomes" id="UP001222027">
    <property type="component" value="Unassembled WGS sequence"/>
</dbReference>
<evidence type="ECO:0000313" key="3">
    <source>
        <dbReference type="Proteomes" id="UP001222027"/>
    </source>
</evidence>
<proteinExistence type="predicted"/>
<feature type="compositionally biased region" description="Basic and acidic residues" evidence="1">
    <location>
        <begin position="88"/>
        <end position="98"/>
    </location>
</feature>
<gene>
    <name evidence="2" type="ORF">OPV22_014134</name>
</gene>
<feature type="region of interest" description="Disordered" evidence="1">
    <location>
        <begin position="67"/>
        <end position="115"/>
    </location>
</feature>
<protein>
    <submittedName>
        <fullName evidence="2">Uncharacterized protein</fullName>
    </submittedName>
</protein>
<organism evidence="2 3">
    <name type="scientific">Ensete ventricosum</name>
    <name type="common">Abyssinian banana</name>
    <name type="synonym">Musa ensete</name>
    <dbReference type="NCBI Taxonomy" id="4639"/>
    <lineage>
        <taxon>Eukaryota</taxon>
        <taxon>Viridiplantae</taxon>
        <taxon>Streptophyta</taxon>
        <taxon>Embryophyta</taxon>
        <taxon>Tracheophyta</taxon>
        <taxon>Spermatophyta</taxon>
        <taxon>Magnoliopsida</taxon>
        <taxon>Liliopsida</taxon>
        <taxon>Zingiberales</taxon>
        <taxon>Musaceae</taxon>
        <taxon>Ensete</taxon>
    </lineage>
</organism>
<feature type="compositionally biased region" description="Low complexity" evidence="1">
    <location>
        <begin position="68"/>
        <end position="84"/>
    </location>
</feature>
<dbReference type="EMBL" id="JAQQAF010000004">
    <property type="protein sequence ID" value="KAJ8492413.1"/>
    <property type="molecule type" value="Genomic_DNA"/>
</dbReference>
<evidence type="ECO:0000313" key="2">
    <source>
        <dbReference type="EMBL" id="KAJ8492413.1"/>
    </source>
</evidence>
<sequence length="115" mass="12387">MRSPAPWTTPPNAGDEDYRRPSNPPPVTDAEVEEFFAILRRMRDARPGPRWSPAFAWEDFLGVDPTKKGGATAGACASDAAAGGPKRGMKDAAPRRCLDLNTDPEPDGAGRRAPR</sequence>